<keyword evidence="2" id="KW-0805">Transcription regulation</keyword>
<dbReference type="Pfam" id="PF03466">
    <property type="entry name" value="LysR_substrate"/>
    <property type="match status" value="1"/>
</dbReference>
<dbReference type="CDD" id="cd05466">
    <property type="entry name" value="PBP2_LTTR_substrate"/>
    <property type="match status" value="1"/>
</dbReference>
<proteinExistence type="inferred from homology"/>
<keyword evidence="4" id="KW-0804">Transcription</keyword>
<evidence type="ECO:0000256" key="5">
    <source>
        <dbReference type="SAM" id="MobiDB-lite"/>
    </source>
</evidence>
<feature type="compositionally biased region" description="Gly residues" evidence="5">
    <location>
        <begin position="282"/>
        <end position="294"/>
    </location>
</feature>
<evidence type="ECO:0000313" key="7">
    <source>
        <dbReference type="EMBL" id="TYD00558.1"/>
    </source>
</evidence>
<keyword evidence="8" id="KW-1185">Reference proteome</keyword>
<dbReference type="GO" id="GO:0003677">
    <property type="term" value="F:DNA binding"/>
    <property type="evidence" value="ECO:0007669"/>
    <property type="project" value="UniProtKB-KW"/>
</dbReference>
<evidence type="ECO:0000313" key="8">
    <source>
        <dbReference type="Proteomes" id="UP000323410"/>
    </source>
</evidence>
<evidence type="ECO:0000256" key="2">
    <source>
        <dbReference type="ARBA" id="ARBA00023015"/>
    </source>
</evidence>
<dbReference type="EMBL" id="VSLD01000001">
    <property type="protein sequence ID" value="TYD00558.1"/>
    <property type="molecule type" value="Genomic_DNA"/>
</dbReference>
<organism evidence="7 8">
    <name type="scientific">Arthrobacter echini</name>
    <dbReference type="NCBI Taxonomy" id="1529066"/>
    <lineage>
        <taxon>Bacteria</taxon>
        <taxon>Bacillati</taxon>
        <taxon>Actinomycetota</taxon>
        <taxon>Actinomycetes</taxon>
        <taxon>Micrococcales</taxon>
        <taxon>Micrococcaceae</taxon>
        <taxon>Arthrobacter</taxon>
    </lineage>
</organism>
<dbReference type="OrthoDB" id="3388207at2"/>
<comment type="caution">
    <text evidence="7">The sequence shown here is derived from an EMBL/GenBank/DDBJ whole genome shotgun (WGS) entry which is preliminary data.</text>
</comment>
<protein>
    <submittedName>
        <fullName evidence="7">LysR family transcriptional regulator substrate-binding protein</fullName>
    </submittedName>
</protein>
<feature type="domain" description="LysR substrate-binding" evidence="6">
    <location>
        <begin position="84"/>
        <end position="179"/>
    </location>
</feature>
<dbReference type="GO" id="GO:0032993">
    <property type="term" value="C:protein-DNA complex"/>
    <property type="evidence" value="ECO:0007669"/>
    <property type="project" value="TreeGrafter"/>
</dbReference>
<dbReference type="Gene3D" id="3.40.190.290">
    <property type="match status" value="1"/>
</dbReference>
<keyword evidence="3" id="KW-0238">DNA-binding</keyword>
<feature type="compositionally biased region" description="Low complexity" evidence="5">
    <location>
        <begin position="295"/>
        <end position="305"/>
    </location>
</feature>
<dbReference type="PANTHER" id="PTHR30346:SF0">
    <property type="entry name" value="HCA OPERON TRANSCRIPTIONAL ACTIVATOR HCAR"/>
    <property type="match status" value="1"/>
</dbReference>
<evidence type="ECO:0000259" key="6">
    <source>
        <dbReference type="Pfam" id="PF03466"/>
    </source>
</evidence>
<name>A0A5D0XV24_9MICC</name>
<dbReference type="InterPro" id="IPR005119">
    <property type="entry name" value="LysR_subst-bd"/>
</dbReference>
<dbReference type="PANTHER" id="PTHR30346">
    <property type="entry name" value="TRANSCRIPTIONAL DUAL REGULATOR HCAR-RELATED"/>
    <property type="match status" value="1"/>
</dbReference>
<dbReference type="SUPFAM" id="SSF53850">
    <property type="entry name" value="Periplasmic binding protein-like II"/>
    <property type="match status" value="1"/>
</dbReference>
<feature type="region of interest" description="Disordered" evidence="5">
    <location>
        <begin position="252"/>
        <end position="315"/>
    </location>
</feature>
<sequence>MRARAAQLREPFRRALLEFVELRARRSTLLEGLGGGGQVDPQLLGRRGGFEGLGGFRGSHGPSLTVEPRRYCDQVPADQPRVLSVGFVPGVTPGKWASRWRERHPGVPLELHEHDADAALEGLRNGSDDVVFVRLPVERAGLHLIPLYEEQPVVVMSRENELSLLDEVPPEELGAQTLLDVGACGGPGNAVEVAASGAGVVVLPMSLARLHARKDAVHRPVPGLPVTTIGIAWRVEDESDDVEEFIGIVRGRTAQSSRQPSRQEAPKRTAAQKAAAKKAATGRGGGQQGSGQQGSGQQSHKQQGSGQKGGRRRGR</sequence>
<evidence type="ECO:0000256" key="1">
    <source>
        <dbReference type="ARBA" id="ARBA00009437"/>
    </source>
</evidence>
<dbReference type="AlphaFoldDB" id="A0A5D0XV24"/>
<reference evidence="7 8" key="1">
    <citation type="submission" date="2019-08" db="EMBL/GenBank/DDBJ databases">
        <title>Genone of Arthrobacter echini P9.</title>
        <authorList>
            <person name="Bowman J.P."/>
        </authorList>
    </citation>
    <scope>NUCLEOTIDE SEQUENCE [LARGE SCALE GENOMIC DNA]</scope>
    <source>
        <strain evidence="7 8">P9</strain>
    </source>
</reference>
<dbReference type="GO" id="GO:0003700">
    <property type="term" value="F:DNA-binding transcription factor activity"/>
    <property type="evidence" value="ECO:0007669"/>
    <property type="project" value="TreeGrafter"/>
</dbReference>
<evidence type="ECO:0000256" key="4">
    <source>
        <dbReference type="ARBA" id="ARBA00023163"/>
    </source>
</evidence>
<accession>A0A5D0XV24</accession>
<gene>
    <name evidence="7" type="ORF">FQ377_03765</name>
</gene>
<feature type="compositionally biased region" description="Low complexity" evidence="5">
    <location>
        <begin position="268"/>
        <end position="281"/>
    </location>
</feature>
<evidence type="ECO:0000256" key="3">
    <source>
        <dbReference type="ARBA" id="ARBA00023125"/>
    </source>
</evidence>
<comment type="similarity">
    <text evidence="1">Belongs to the LysR transcriptional regulatory family.</text>
</comment>
<dbReference type="Proteomes" id="UP000323410">
    <property type="component" value="Unassembled WGS sequence"/>
</dbReference>
<feature type="compositionally biased region" description="Polar residues" evidence="5">
    <location>
        <begin position="253"/>
        <end position="262"/>
    </location>
</feature>